<dbReference type="Proteomes" id="UP001178461">
    <property type="component" value="Chromosome 1"/>
</dbReference>
<sequence>MHTHPSCNCPQLALEYYFNTGRRAASSIAAEGSSQSLPPGKVSHCRCQSTNEETCSSLCNALHMLDPRLPLSMCLHSTRCDLSKQWRRLCFCIHVPYRTTSPAHPSKCPSGDCISSYGEGVN</sequence>
<name>A0AA35NXT2_9SAUR</name>
<accession>A0AA35NXT2</accession>
<protein>
    <submittedName>
        <fullName evidence="1">Uncharacterized protein</fullName>
    </submittedName>
</protein>
<reference evidence="1" key="1">
    <citation type="submission" date="2022-12" db="EMBL/GenBank/DDBJ databases">
        <authorList>
            <person name="Alioto T."/>
            <person name="Alioto T."/>
            <person name="Gomez Garrido J."/>
        </authorList>
    </citation>
    <scope>NUCLEOTIDE SEQUENCE</scope>
</reference>
<evidence type="ECO:0000313" key="2">
    <source>
        <dbReference type="Proteomes" id="UP001178461"/>
    </source>
</evidence>
<gene>
    <name evidence="1" type="ORF">PODLI_1B000328</name>
</gene>
<organism evidence="1 2">
    <name type="scientific">Podarcis lilfordi</name>
    <name type="common">Lilford's wall lizard</name>
    <dbReference type="NCBI Taxonomy" id="74358"/>
    <lineage>
        <taxon>Eukaryota</taxon>
        <taxon>Metazoa</taxon>
        <taxon>Chordata</taxon>
        <taxon>Craniata</taxon>
        <taxon>Vertebrata</taxon>
        <taxon>Euteleostomi</taxon>
        <taxon>Lepidosauria</taxon>
        <taxon>Squamata</taxon>
        <taxon>Bifurcata</taxon>
        <taxon>Unidentata</taxon>
        <taxon>Episquamata</taxon>
        <taxon>Laterata</taxon>
        <taxon>Lacertibaenia</taxon>
        <taxon>Lacertidae</taxon>
        <taxon>Podarcis</taxon>
    </lineage>
</organism>
<evidence type="ECO:0000313" key="1">
    <source>
        <dbReference type="EMBL" id="CAI5764332.1"/>
    </source>
</evidence>
<dbReference type="EMBL" id="OX395126">
    <property type="protein sequence ID" value="CAI5764332.1"/>
    <property type="molecule type" value="Genomic_DNA"/>
</dbReference>
<dbReference type="AlphaFoldDB" id="A0AA35NXT2"/>
<proteinExistence type="predicted"/>
<keyword evidence="2" id="KW-1185">Reference proteome</keyword>